<dbReference type="PATRIC" id="fig|1163408.3.peg.2503"/>
<proteinExistence type="predicted"/>
<dbReference type="Pfam" id="PF22759">
    <property type="entry name" value="E217_GP41"/>
    <property type="match status" value="1"/>
</dbReference>
<keyword evidence="2" id="KW-1185">Reference proteome</keyword>
<dbReference type="AlphaFoldDB" id="I4VMT2"/>
<dbReference type="EMBL" id="AJXU01000051">
    <property type="protein sequence ID" value="EIL88523.1"/>
    <property type="molecule type" value="Genomic_DNA"/>
</dbReference>
<accession>I4VMT2</accession>
<dbReference type="InterPro" id="IPR054496">
    <property type="entry name" value="E217_GP41"/>
</dbReference>
<evidence type="ECO:0008006" key="3">
    <source>
        <dbReference type="Google" id="ProtNLM"/>
    </source>
</evidence>
<name>I4VMT2_9GAMM</name>
<comment type="caution">
    <text evidence="1">The sequence shown here is derived from an EMBL/GenBank/DDBJ whole genome shotgun (WGS) entry which is preliminary data.</text>
</comment>
<evidence type="ECO:0000313" key="2">
    <source>
        <dbReference type="Proteomes" id="UP000004210"/>
    </source>
</evidence>
<dbReference type="Proteomes" id="UP000004210">
    <property type="component" value="Unassembled WGS sequence"/>
</dbReference>
<protein>
    <recommendedName>
        <fullName evidence="3">Bacteriophage protein</fullName>
    </recommendedName>
</protein>
<dbReference type="eggNOG" id="ENOG502ZC7P">
    <property type="taxonomic scope" value="Bacteria"/>
</dbReference>
<evidence type="ECO:0000313" key="1">
    <source>
        <dbReference type="EMBL" id="EIL88523.1"/>
    </source>
</evidence>
<reference evidence="1 2" key="1">
    <citation type="journal article" date="2012" name="J. Bacteriol.">
        <title>Genome sequences for six rhodanobacter strains, isolated from soils and the terrestrial subsurface, with variable denitrification capabilities.</title>
        <authorList>
            <person name="Kostka J.E."/>
            <person name="Green S.J."/>
            <person name="Rishishwar L."/>
            <person name="Prakash O."/>
            <person name="Katz L.S."/>
            <person name="Marino-Ramirez L."/>
            <person name="Jordan I.K."/>
            <person name="Munk C."/>
            <person name="Ivanova N."/>
            <person name="Mikhailova N."/>
            <person name="Watson D.B."/>
            <person name="Brown S.D."/>
            <person name="Palumbo A.V."/>
            <person name="Brooks S.C."/>
        </authorList>
    </citation>
    <scope>NUCLEOTIDE SEQUENCE [LARGE SCALE GENOMIC DNA]</scope>
    <source>
        <strain evidence="2">Jip2T</strain>
    </source>
</reference>
<gene>
    <name evidence="1" type="ORF">UU9_12268</name>
</gene>
<organism evidence="1 2">
    <name type="scientific">Rhodanobacter fulvus Jip2</name>
    <dbReference type="NCBI Taxonomy" id="1163408"/>
    <lineage>
        <taxon>Bacteria</taxon>
        <taxon>Pseudomonadati</taxon>
        <taxon>Pseudomonadota</taxon>
        <taxon>Gammaproteobacteria</taxon>
        <taxon>Lysobacterales</taxon>
        <taxon>Rhodanobacteraceae</taxon>
        <taxon>Rhodanobacter</taxon>
    </lineage>
</organism>
<sequence length="303" mass="32857">MGTDAGDGLDLSQLRVTFEVRNATINTPKYALIRVYNLAAEKMARIINEFTQVVLQAGYIDPGPSTIFEGQIVMTRRGRYDTDTFIEITAQDADQAHNYGVISTTLVAGWTWDDVYNALLGALGAYGVTGGNKPSFSTEKGLRGKQLDGMVSAQLTMLANNQNCDWYIEDNKLTFLEKGATLPGEVPMLNSGNGLLSVPDQTVDGVIISCLLRPQIRAGMMIKVDNKQLLDGSDAQVKVRQDAFRSNEYVYVPDVSADGSYKAACVTHVGDTRGDDWVTEIICVNLASPSLSAVTTEAVPDAR</sequence>
<dbReference type="STRING" id="1163408.UU9_12268"/>